<evidence type="ECO:0000313" key="7">
    <source>
        <dbReference type="EMBL" id="TXG58720.1"/>
    </source>
</evidence>
<proteinExistence type="inferred from homology"/>
<dbReference type="AlphaFoldDB" id="A0A5C7HNR4"/>
<keyword evidence="3 5" id="KW-0808">Transferase</keyword>
<reference evidence="8" key="1">
    <citation type="journal article" date="2019" name="Gigascience">
        <title>De novo genome assembly of the endangered Acer yangbiense, a plant species with extremely small populations endemic to Yunnan Province, China.</title>
        <authorList>
            <person name="Yang J."/>
            <person name="Wariss H.M."/>
            <person name="Tao L."/>
            <person name="Zhang R."/>
            <person name="Yun Q."/>
            <person name="Hollingsworth P."/>
            <person name="Dao Z."/>
            <person name="Luo G."/>
            <person name="Guo H."/>
            <person name="Ma Y."/>
            <person name="Sun W."/>
        </authorList>
    </citation>
    <scope>NUCLEOTIDE SEQUENCE [LARGE SCALE GENOMIC DNA]</scope>
    <source>
        <strain evidence="8">cv. Malutang</strain>
    </source>
</reference>
<dbReference type="OrthoDB" id="5835829at2759"/>
<evidence type="ECO:0000256" key="4">
    <source>
        <dbReference type="ARBA" id="ARBA00051827"/>
    </source>
</evidence>
<sequence>MEQTNVPHVMFLPLPAQGHIKPMMKLAELLNQAGSQVTFVNTDHNHDLLMSHTDLTSFHDRSPNFLFRSIPDGLRPGKARSLSNCKELLDTLQAVARPAFRQLLISTSMRPTCIIADGIMSFAAIDVAEELGIPVVTFRTFNASCTWTYFHLSKLVEAGEVPFPDGNLDKSITCIPGYENVLRIRDLPSICRVEKADDPVLNFYMRETSTMTRASALILNTFHELEAPVISRLNSIFTKIYTIGPLHALYKSRTKDLMISQSDSSNGVGLWKEDKSCMTWLDSQPLRSVIYVSFGSLVNLTRLQTLEFLHGLVNSGKPFLWVVRPDLIVGEFGIDPMELEMVTKERGFIVSWAPQEEVLGHPAVGGFLTHSGWNSTLESITAGVPMICWPQIADQQVNSRCVSEVWKIGFDMKDTCDRSTVEKLVRDLMDSNKREEIMKSTDEFARLANDSVKQGGSSYSNLEKLIEDIRSMSP</sequence>
<dbReference type="SUPFAM" id="SSF53756">
    <property type="entry name" value="UDP-Glycosyltransferase/glycogen phosphorylase"/>
    <property type="match status" value="1"/>
</dbReference>
<dbReference type="InterPro" id="IPR002213">
    <property type="entry name" value="UDP_glucos_trans"/>
</dbReference>
<dbReference type="PROSITE" id="PS00375">
    <property type="entry name" value="UDPGT"/>
    <property type="match status" value="1"/>
</dbReference>
<organism evidence="7 8">
    <name type="scientific">Acer yangbiense</name>
    <dbReference type="NCBI Taxonomy" id="1000413"/>
    <lineage>
        <taxon>Eukaryota</taxon>
        <taxon>Viridiplantae</taxon>
        <taxon>Streptophyta</taxon>
        <taxon>Embryophyta</taxon>
        <taxon>Tracheophyta</taxon>
        <taxon>Spermatophyta</taxon>
        <taxon>Magnoliopsida</taxon>
        <taxon>eudicotyledons</taxon>
        <taxon>Gunneridae</taxon>
        <taxon>Pentapetalae</taxon>
        <taxon>rosids</taxon>
        <taxon>malvids</taxon>
        <taxon>Sapindales</taxon>
        <taxon>Sapindaceae</taxon>
        <taxon>Hippocastanoideae</taxon>
        <taxon>Acereae</taxon>
        <taxon>Acer</taxon>
    </lineage>
</organism>
<dbReference type="GO" id="GO:0102970">
    <property type="term" value="F:7-deoxyloganetic acid glucosyltransferase activity"/>
    <property type="evidence" value="ECO:0007669"/>
    <property type="project" value="UniProtKB-EC"/>
</dbReference>
<evidence type="ECO:0000256" key="1">
    <source>
        <dbReference type="ARBA" id="ARBA00009995"/>
    </source>
</evidence>
<accession>A0A5C7HNR4</accession>
<keyword evidence="8" id="KW-1185">Reference proteome</keyword>
<dbReference type="EC" id="2.4.1.-" evidence="6"/>
<dbReference type="InterPro" id="IPR035595">
    <property type="entry name" value="UDP_glycos_trans_CS"/>
</dbReference>
<dbReference type="GO" id="GO:0080043">
    <property type="term" value="F:quercetin 3-O-glucosyltransferase activity"/>
    <property type="evidence" value="ECO:0007669"/>
    <property type="project" value="TreeGrafter"/>
</dbReference>
<dbReference type="FunFam" id="3.40.50.2000:FF:000065">
    <property type="entry name" value="Glycosyltransferase"/>
    <property type="match status" value="1"/>
</dbReference>
<dbReference type="CDD" id="cd03784">
    <property type="entry name" value="GT1_Gtf-like"/>
    <property type="match status" value="1"/>
</dbReference>
<dbReference type="PANTHER" id="PTHR11926:SF1392">
    <property type="entry name" value="GLYCOSYLTRANSFERASE"/>
    <property type="match status" value="1"/>
</dbReference>
<dbReference type="FunFam" id="3.40.50.2000:FF:000040">
    <property type="entry name" value="UDP-glycosyltransferase 76C1"/>
    <property type="match status" value="1"/>
</dbReference>
<dbReference type="PANTHER" id="PTHR11926">
    <property type="entry name" value="GLUCOSYL/GLUCURONOSYL TRANSFERASES"/>
    <property type="match status" value="1"/>
</dbReference>
<dbReference type="Proteomes" id="UP000323000">
    <property type="component" value="Chromosome 7"/>
</dbReference>
<dbReference type="Gene3D" id="3.40.50.2000">
    <property type="entry name" value="Glycogen Phosphorylase B"/>
    <property type="match status" value="2"/>
</dbReference>
<comment type="similarity">
    <text evidence="1 5">Belongs to the UDP-glycosyltransferase family.</text>
</comment>
<comment type="caution">
    <text evidence="7">The sequence shown here is derived from an EMBL/GenBank/DDBJ whole genome shotgun (WGS) entry which is preliminary data.</text>
</comment>
<dbReference type="Pfam" id="PF00201">
    <property type="entry name" value="UDPGT"/>
    <property type="match status" value="1"/>
</dbReference>
<name>A0A5C7HNR4_9ROSI</name>
<keyword evidence="2 5" id="KW-0328">Glycosyltransferase</keyword>
<evidence type="ECO:0000256" key="6">
    <source>
        <dbReference type="RuleBase" id="RU362057"/>
    </source>
</evidence>
<gene>
    <name evidence="7" type="ORF">EZV62_016549</name>
</gene>
<dbReference type="EMBL" id="VAHF01000007">
    <property type="protein sequence ID" value="TXG58720.1"/>
    <property type="molecule type" value="Genomic_DNA"/>
</dbReference>
<evidence type="ECO:0000256" key="5">
    <source>
        <dbReference type="RuleBase" id="RU003718"/>
    </source>
</evidence>
<protein>
    <recommendedName>
        <fullName evidence="6">Glycosyltransferase</fullName>
        <ecNumber evidence="6">2.4.1.-</ecNumber>
    </recommendedName>
</protein>
<evidence type="ECO:0000256" key="3">
    <source>
        <dbReference type="ARBA" id="ARBA00022679"/>
    </source>
</evidence>
<comment type="catalytic activity">
    <reaction evidence="4">
        <text>7-deoxyloganetate + UDP-alpha-D-glucose = 7-deoxyloganate + UDP + H(+)</text>
        <dbReference type="Rhea" id="RHEA:39895"/>
        <dbReference type="ChEBI" id="CHEBI:15378"/>
        <dbReference type="ChEBI" id="CHEBI:58223"/>
        <dbReference type="ChEBI" id="CHEBI:58885"/>
        <dbReference type="ChEBI" id="CHEBI:76844"/>
        <dbReference type="ChEBI" id="CHEBI:76846"/>
        <dbReference type="EC" id="2.4.1.323"/>
    </reaction>
</comment>
<evidence type="ECO:0000313" key="8">
    <source>
        <dbReference type="Proteomes" id="UP000323000"/>
    </source>
</evidence>
<dbReference type="GO" id="GO:0080044">
    <property type="term" value="F:quercetin 7-O-glucosyltransferase activity"/>
    <property type="evidence" value="ECO:0007669"/>
    <property type="project" value="TreeGrafter"/>
</dbReference>
<evidence type="ECO:0000256" key="2">
    <source>
        <dbReference type="ARBA" id="ARBA00022676"/>
    </source>
</evidence>